<dbReference type="EMBL" id="LDJH01000031">
    <property type="protein sequence ID" value="KRG54582.1"/>
    <property type="molecule type" value="Genomic_DNA"/>
</dbReference>
<organism evidence="2 3">
    <name type="scientific">Stenotrophomonas koreensis</name>
    <dbReference type="NCBI Taxonomy" id="266128"/>
    <lineage>
        <taxon>Bacteria</taxon>
        <taxon>Pseudomonadati</taxon>
        <taxon>Pseudomonadota</taxon>
        <taxon>Gammaproteobacteria</taxon>
        <taxon>Lysobacterales</taxon>
        <taxon>Lysobacteraceae</taxon>
        <taxon>Stenotrophomonas</taxon>
    </lineage>
</organism>
<name>A0A0R0BB85_9GAMM</name>
<protein>
    <recommendedName>
        <fullName evidence="4">General secretion pathway protein GspL</fullName>
    </recommendedName>
</protein>
<dbReference type="STRING" id="266128.ABB25_13730"/>
<dbReference type="Pfam" id="PF05137">
    <property type="entry name" value="PilN"/>
    <property type="match status" value="1"/>
</dbReference>
<dbReference type="Gene3D" id="3.30.1490.300">
    <property type="match status" value="1"/>
</dbReference>
<proteinExistence type="predicted"/>
<sequence>MKSAVNRPGLRLPGPGEFLTWWRDGLLAWLPARWRARLVAPPRRLLLQREGGQLQLWSATDGQLQALASLPWPLPEAGLERVLAPAARLLPRYWLLPSGQVLRRPLRLPAAARPQLHAVVGFEIDRQTPFAADQVSHDVHVLAQSDGQPGGQLDVELVVLPLNVVEQVRADAGPLASSLSGIDVAIDGQRVLGVNLLPPALRSRPRRGNYVPSLVLLLAGGVLLWLGGERILDNRQQALAGLQQQVQQQARQAREVASQRQQLQALVDGARFFDAQRSARPTTVEVWEELSARLPDGTVLEKLSIEGEQLQLIGMSDQAASLVDALEGSPLWSRPALSGVLQAEPGQRRDRFTLGASLGASVGTGPAGGNDGR</sequence>
<reference evidence="2 3" key="1">
    <citation type="submission" date="2015-05" db="EMBL/GenBank/DDBJ databases">
        <title>Genome sequencing and analysis of members of genus Stenotrophomonas.</title>
        <authorList>
            <person name="Patil P.P."/>
            <person name="Midha S."/>
            <person name="Patil P.B."/>
        </authorList>
    </citation>
    <scope>NUCLEOTIDE SEQUENCE [LARGE SCALE GENOMIC DNA]</scope>
    <source>
        <strain evidence="2 3">DSM 17805</strain>
    </source>
</reference>
<dbReference type="InterPro" id="IPR007813">
    <property type="entry name" value="PilN"/>
</dbReference>
<keyword evidence="1" id="KW-0175">Coiled coil</keyword>
<dbReference type="PANTHER" id="PTHR40278:SF1">
    <property type="entry name" value="DNA UTILIZATION PROTEIN HOFN"/>
    <property type="match status" value="1"/>
</dbReference>
<comment type="caution">
    <text evidence="2">The sequence shown here is derived from an EMBL/GenBank/DDBJ whole genome shotgun (WGS) entry which is preliminary data.</text>
</comment>
<dbReference type="PANTHER" id="PTHR40278">
    <property type="entry name" value="DNA UTILIZATION PROTEIN HOFN"/>
    <property type="match status" value="1"/>
</dbReference>
<dbReference type="AlphaFoldDB" id="A0A0R0BB85"/>
<dbReference type="RefSeq" id="WP_057667720.1">
    <property type="nucleotide sequence ID" value="NZ_LDJH01000031.1"/>
</dbReference>
<dbReference type="OrthoDB" id="5621075at2"/>
<dbReference type="SUPFAM" id="SSF53067">
    <property type="entry name" value="Actin-like ATPase domain"/>
    <property type="match status" value="1"/>
</dbReference>
<evidence type="ECO:0000256" key="1">
    <source>
        <dbReference type="SAM" id="Coils"/>
    </source>
</evidence>
<gene>
    <name evidence="2" type="ORF">ABB25_13730</name>
</gene>
<dbReference type="InterPro" id="IPR052534">
    <property type="entry name" value="Extracell_DNA_Util/SecSys_Comp"/>
</dbReference>
<keyword evidence="3" id="KW-1185">Reference proteome</keyword>
<evidence type="ECO:0000313" key="2">
    <source>
        <dbReference type="EMBL" id="KRG54582.1"/>
    </source>
</evidence>
<dbReference type="Proteomes" id="UP000051254">
    <property type="component" value="Unassembled WGS sequence"/>
</dbReference>
<evidence type="ECO:0000313" key="3">
    <source>
        <dbReference type="Proteomes" id="UP000051254"/>
    </source>
</evidence>
<feature type="coiled-coil region" evidence="1">
    <location>
        <begin position="232"/>
        <end position="266"/>
    </location>
</feature>
<dbReference type="PATRIC" id="fig|266128.3.peg.1876"/>
<evidence type="ECO:0008006" key="4">
    <source>
        <dbReference type="Google" id="ProtNLM"/>
    </source>
</evidence>
<dbReference type="InterPro" id="IPR043129">
    <property type="entry name" value="ATPase_NBD"/>
</dbReference>
<accession>A0A0R0BB85</accession>